<dbReference type="RefSeq" id="WP_183830066.1">
    <property type="nucleotide sequence ID" value="NZ_JACIGW010000013.1"/>
</dbReference>
<evidence type="ECO:0000313" key="3">
    <source>
        <dbReference type="EMBL" id="MBB4414841.1"/>
    </source>
</evidence>
<dbReference type="EMBL" id="JACIGY010000015">
    <property type="protein sequence ID" value="MBB4414841.1"/>
    <property type="molecule type" value="Genomic_DNA"/>
</dbReference>
<dbReference type="EMBL" id="JACIGW010000013">
    <property type="protein sequence ID" value="MBB4351589.1"/>
    <property type="molecule type" value="Genomic_DNA"/>
</dbReference>
<dbReference type="Proteomes" id="UP000520770">
    <property type="component" value="Unassembled WGS sequence"/>
</dbReference>
<dbReference type="EMBL" id="JACIHM010000016">
    <property type="protein sequence ID" value="MBB4449515.1"/>
    <property type="molecule type" value="Genomic_DNA"/>
</dbReference>
<gene>
    <name evidence="3" type="ORF">GGE31_005387</name>
    <name evidence="2" type="ORF">GGE33_005371</name>
    <name evidence="4" type="ORF">GGE35_005371</name>
</gene>
<organism evidence="3 6">
    <name type="scientific">Aliirhizobium cellulosilyticum</name>
    <dbReference type="NCBI Taxonomy" id="393664"/>
    <lineage>
        <taxon>Bacteria</taxon>
        <taxon>Pseudomonadati</taxon>
        <taxon>Pseudomonadota</taxon>
        <taxon>Alphaproteobacteria</taxon>
        <taxon>Hyphomicrobiales</taxon>
        <taxon>Rhizobiaceae</taxon>
        <taxon>Aliirhizobium</taxon>
    </lineage>
</organism>
<feature type="compositionally biased region" description="Basic and acidic residues" evidence="1">
    <location>
        <begin position="92"/>
        <end position="101"/>
    </location>
</feature>
<feature type="compositionally biased region" description="Polar residues" evidence="1">
    <location>
        <begin position="72"/>
        <end position="91"/>
    </location>
</feature>
<sequence>MSVQWRNNSGVLTRKRYLLVRDGSASLVPENDELKERVAREASQHEEHETRERHAEARIARFQKGMTGAGISLSQPSKPSDPQYGKNSASLSERRDTQEER</sequence>
<accession>A0A7W6TK42</accession>
<comment type="caution">
    <text evidence="3">The sequence shown here is derived from an EMBL/GenBank/DDBJ whole genome shotgun (WGS) entry which is preliminary data.</text>
</comment>
<evidence type="ECO:0000313" key="5">
    <source>
        <dbReference type="Proteomes" id="UP000520770"/>
    </source>
</evidence>
<evidence type="ECO:0000313" key="7">
    <source>
        <dbReference type="Proteomes" id="UP000576087"/>
    </source>
</evidence>
<name>A0A7W6TK42_9HYPH</name>
<protein>
    <submittedName>
        <fullName evidence="3">Uncharacterized protein</fullName>
    </submittedName>
</protein>
<keyword evidence="6" id="KW-1185">Reference proteome</keyword>
<feature type="region of interest" description="Disordered" evidence="1">
    <location>
        <begin position="31"/>
        <end position="101"/>
    </location>
</feature>
<evidence type="ECO:0000313" key="2">
    <source>
        <dbReference type="EMBL" id="MBB4351589.1"/>
    </source>
</evidence>
<evidence type="ECO:0000313" key="4">
    <source>
        <dbReference type="EMBL" id="MBB4449515.1"/>
    </source>
</evidence>
<dbReference type="Proteomes" id="UP000524535">
    <property type="component" value="Unassembled WGS sequence"/>
</dbReference>
<feature type="compositionally biased region" description="Basic and acidic residues" evidence="1">
    <location>
        <begin position="32"/>
        <end position="59"/>
    </location>
</feature>
<dbReference type="AlphaFoldDB" id="A0A7W6TK42"/>
<evidence type="ECO:0000313" key="6">
    <source>
        <dbReference type="Proteomes" id="UP000524535"/>
    </source>
</evidence>
<reference evidence="5 6" key="1">
    <citation type="submission" date="2020-08" db="EMBL/GenBank/DDBJ databases">
        <title>Genomic Encyclopedia of Type Strains, Phase IV (KMG-V): Genome sequencing to study the core and pangenomes of soil and plant-associated prokaryotes.</title>
        <authorList>
            <person name="Whitman W."/>
        </authorList>
    </citation>
    <scope>NUCLEOTIDE SEQUENCE [LARGE SCALE GENOMIC DNA]</scope>
    <source>
        <strain evidence="3 6">SEMIA 444</strain>
        <strain evidence="2 5">SEMIA 448</strain>
        <strain evidence="4 7">SEMIA 452</strain>
    </source>
</reference>
<evidence type="ECO:0000256" key="1">
    <source>
        <dbReference type="SAM" id="MobiDB-lite"/>
    </source>
</evidence>
<dbReference type="Proteomes" id="UP000576087">
    <property type="component" value="Unassembled WGS sequence"/>
</dbReference>
<proteinExistence type="predicted"/>